<dbReference type="Proteomes" id="UP000230750">
    <property type="component" value="Unassembled WGS sequence"/>
</dbReference>
<dbReference type="PROSITE" id="PS00022">
    <property type="entry name" value="EGF_1"/>
    <property type="match status" value="1"/>
</dbReference>
<dbReference type="Gene3D" id="2.10.25.10">
    <property type="entry name" value="Laminin"/>
    <property type="match status" value="1"/>
</dbReference>
<reference evidence="2 3" key="1">
    <citation type="journal article" date="2017" name="PLoS Biol.">
        <title>The sea cucumber genome provides insights into morphological evolution and visceral regeneration.</title>
        <authorList>
            <person name="Zhang X."/>
            <person name="Sun L."/>
            <person name="Yuan J."/>
            <person name="Sun Y."/>
            <person name="Gao Y."/>
            <person name="Zhang L."/>
            <person name="Li S."/>
            <person name="Dai H."/>
            <person name="Hamel J.F."/>
            <person name="Liu C."/>
            <person name="Yu Y."/>
            <person name="Liu S."/>
            <person name="Lin W."/>
            <person name="Guo K."/>
            <person name="Jin S."/>
            <person name="Xu P."/>
            <person name="Storey K.B."/>
            <person name="Huan P."/>
            <person name="Zhang T."/>
            <person name="Zhou Y."/>
            <person name="Zhang J."/>
            <person name="Lin C."/>
            <person name="Li X."/>
            <person name="Xing L."/>
            <person name="Huo D."/>
            <person name="Sun M."/>
            <person name="Wang L."/>
            <person name="Mercier A."/>
            <person name="Li F."/>
            <person name="Yang H."/>
            <person name="Xiang J."/>
        </authorList>
    </citation>
    <scope>NUCLEOTIDE SEQUENCE [LARGE SCALE GENOMIC DNA]</scope>
    <source>
        <strain evidence="2">Shaxun</strain>
        <tissue evidence="2">Muscle</tissue>
    </source>
</reference>
<evidence type="ECO:0000313" key="2">
    <source>
        <dbReference type="EMBL" id="PIK49232.1"/>
    </source>
</evidence>
<dbReference type="AlphaFoldDB" id="A0A2G8KMJ2"/>
<dbReference type="EMBL" id="MRZV01000474">
    <property type="protein sequence ID" value="PIK49232.1"/>
    <property type="molecule type" value="Genomic_DNA"/>
</dbReference>
<evidence type="ECO:0000259" key="1">
    <source>
        <dbReference type="PROSITE" id="PS00022"/>
    </source>
</evidence>
<keyword evidence="3" id="KW-1185">Reference proteome</keyword>
<name>A0A2G8KMJ2_STIJA</name>
<dbReference type="InterPro" id="IPR000742">
    <property type="entry name" value="EGF"/>
</dbReference>
<accession>A0A2G8KMJ2</accession>
<evidence type="ECO:0000313" key="3">
    <source>
        <dbReference type="Proteomes" id="UP000230750"/>
    </source>
</evidence>
<feature type="domain" description="EGF-like" evidence="1">
    <location>
        <begin position="74"/>
        <end position="85"/>
    </location>
</feature>
<organism evidence="2 3">
    <name type="scientific">Stichopus japonicus</name>
    <name type="common">Sea cucumber</name>
    <dbReference type="NCBI Taxonomy" id="307972"/>
    <lineage>
        <taxon>Eukaryota</taxon>
        <taxon>Metazoa</taxon>
        <taxon>Echinodermata</taxon>
        <taxon>Eleutherozoa</taxon>
        <taxon>Echinozoa</taxon>
        <taxon>Holothuroidea</taxon>
        <taxon>Aspidochirotacea</taxon>
        <taxon>Aspidochirotida</taxon>
        <taxon>Stichopodidae</taxon>
        <taxon>Apostichopus</taxon>
    </lineage>
</organism>
<sequence>MGKDRLGWWLGSAICDPPCMRGSYCLEPGVCACEPGREAKCALREEAVAISLAKLERKCLRHCRNGGQCFQGHCFCPANTKGRFCQRGNNCKQ</sequence>
<protein>
    <recommendedName>
        <fullName evidence="1">EGF-like domain-containing protein</fullName>
    </recommendedName>
</protein>
<dbReference type="OrthoDB" id="10045365at2759"/>
<proteinExistence type="predicted"/>
<gene>
    <name evidence="2" type="ORF">BSL78_13856</name>
</gene>
<comment type="caution">
    <text evidence="2">The sequence shown here is derived from an EMBL/GenBank/DDBJ whole genome shotgun (WGS) entry which is preliminary data.</text>
</comment>